<dbReference type="SUPFAM" id="SSF51735">
    <property type="entry name" value="NAD(P)-binding Rossmann-fold domains"/>
    <property type="match status" value="1"/>
</dbReference>
<dbReference type="InterPro" id="IPR050425">
    <property type="entry name" value="NAD(P)_dehydrat-like"/>
</dbReference>
<dbReference type="PANTHER" id="PTHR10366:SF812">
    <property type="entry name" value="VPS9 DOMAIN-CONTAINING PROTEIN"/>
    <property type="match status" value="1"/>
</dbReference>
<gene>
    <name evidence="3" type="ORF">DLK05_05750</name>
</gene>
<evidence type="ECO:0000313" key="4">
    <source>
        <dbReference type="Proteomes" id="UP000282985"/>
    </source>
</evidence>
<dbReference type="AlphaFoldDB" id="A0A434AWV1"/>
<proteinExistence type="predicted"/>
<dbReference type="InterPro" id="IPR036291">
    <property type="entry name" value="NAD(P)-bd_dom_sf"/>
</dbReference>
<dbReference type="FunFam" id="3.40.50.720:FF:000336">
    <property type="entry name" value="Aldehyde reductase"/>
    <property type="match status" value="1"/>
</dbReference>
<dbReference type="OrthoDB" id="9778052at2"/>
<dbReference type="RefSeq" id="WP_127343038.1">
    <property type="nucleotide sequence ID" value="NZ_RJJX01000005.1"/>
</dbReference>
<sequence length="350" mass="39351">MNKEINKTAPILVTGGTGYLALWIIKQLLDEGLSVRATVRNKSNKEKNKYLSRLGEDSKGALELFEADLLVNGSFDTAMNGCELVFHTASPFQMENIKDAQKELVDPALKGTKNVLDSVNKTRTLKRVVLTSSCASIYQDAKEAKDKKLDEKSWNTKSSLKDNPYMFSKKIAEKTAWEISKAQNRWDLITMNPGFILGPSLSNRIDSFSINFMLSMLNGKNKSGVPELSFPVVDVRDVANAQILGAFNTNSKGRHILFSGELPFFLEIAKILKTEYGAKYPFPSKNVPRFLLYMAAPFLKIKWSFLKNNLGIRPQLDNSYSKKDLGIKYRPIKETIIEHAEQLIKTGLIK</sequence>
<organism evidence="3 4">
    <name type="scientific">Ancylomarina longa</name>
    <dbReference type="NCBI Taxonomy" id="2487017"/>
    <lineage>
        <taxon>Bacteria</taxon>
        <taxon>Pseudomonadati</taxon>
        <taxon>Bacteroidota</taxon>
        <taxon>Bacteroidia</taxon>
        <taxon>Marinilabiliales</taxon>
        <taxon>Marinifilaceae</taxon>
        <taxon>Ancylomarina</taxon>
    </lineage>
</organism>
<dbReference type="Proteomes" id="UP000282985">
    <property type="component" value="Unassembled WGS sequence"/>
</dbReference>
<dbReference type="InterPro" id="IPR001509">
    <property type="entry name" value="Epimerase_deHydtase"/>
</dbReference>
<evidence type="ECO:0000259" key="2">
    <source>
        <dbReference type="Pfam" id="PF01370"/>
    </source>
</evidence>
<evidence type="ECO:0000256" key="1">
    <source>
        <dbReference type="ARBA" id="ARBA00023002"/>
    </source>
</evidence>
<dbReference type="EMBL" id="RJJX01000005">
    <property type="protein sequence ID" value="RUT78983.1"/>
    <property type="molecule type" value="Genomic_DNA"/>
</dbReference>
<dbReference type="Gene3D" id="3.40.50.720">
    <property type="entry name" value="NAD(P)-binding Rossmann-like Domain"/>
    <property type="match status" value="1"/>
</dbReference>
<feature type="domain" description="NAD-dependent epimerase/dehydratase" evidence="2">
    <location>
        <begin position="11"/>
        <end position="244"/>
    </location>
</feature>
<reference evidence="3 4" key="1">
    <citation type="submission" date="2018-11" db="EMBL/GenBank/DDBJ databases">
        <title>Parancylomarina longa gen. nov., sp. nov., isolated from sediments of southern Okinawa.</title>
        <authorList>
            <person name="Fu T."/>
        </authorList>
    </citation>
    <scope>NUCLEOTIDE SEQUENCE [LARGE SCALE GENOMIC DNA]</scope>
    <source>
        <strain evidence="3 4">T3-2 S1-C</strain>
    </source>
</reference>
<dbReference type="PANTHER" id="PTHR10366">
    <property type="entry name" value="NAD DEPENDENT EPIMERASE/DEHYDRATASE"/>
    <property type="match status" value="1"/>
</dbReference>
<keyword evidence="1" id="KW-0560">Oxidoreductase</keyword>
<dbReference type="Pfam" id="PF01370">
    <property type="entry name" value="Epimerase"/>
    <property type="match status" value="1"/>
</dbReference>
<protein>
    <submittedName>
        <fullName evidence="3">NAD-dependent epimerase/dehydratase family protein</fullName>
    </submittedName>
</protein>
<evidence type="ECO:0000313" key="3">
    <source>
        <dbReference type="EMBL" id="RUT78983.1"/>
    </source>
</evidence>
<comment type="caution">
    <text evidence="3">The sequence shown here is derived from an EMBL/GenBank/DDBJ whole genome shotgun (WGS) entry which is preliminary data.</text>
</comment>
<dbReference type="GO" id="GO:0016616">
    <property type="term" value="F:oxidoreductase activity, acting on the CH-OH group of donors, NAD or NADP as acceptor"/>
    <property type="evidence" value="ECO:0007669"/>
    <property type="project" value="TreeGrafter"/>
</dbReference>
<name>A0A434AWV1_9BACT</name>
<keyword evidence="4" id="KW-1185">Reference proteome</keyword>
<accession>A0A434AWV1</accession>